<dbReference type="GO" id="GO:0006742">
    <property type="term" value="P:NADP+ catabolic process"/>
    <property type="evidence" value="ECO:0007669"/>
    <property type="project" value="TreeGrafter"/>
</dbReference>
<keyword evidence="6" id="KW-0520">NAD</keyword>
<dbReference type="Gene3D" id="3.90.79.10">
    <property type="entry name" value="Nucleoside Triphosphate Pyrophosphohydrolase"/>
    <property type="match status" value="1"/>
</dbReference>
<dbReference type="OrthoDB" id="9791656at2"/>
<dbReference type="PROSITE" id="PS00893">
    <property type="entry name" value="NUDIX_BOX"/>
    <property type="match status" value="1"/>
</dbReference>
<accession>A0A1W2BC57</accession>
<dbReference type="GO" id="GO:0019677">
    <property type="term" value="P:NAD+ catabolic process"/>
    <property type="evidence" value="ECO:0007669"/>
    <property type="project" value="TreeGrafter"/>
</dbReference>
<proteinExistence type="predicted"/>
<evidence type="ECO:0000256" key="1">
    <source>
        <dbReference type="ARBA" id="ARBA00001946"/>
    </source>
</evidence>
<keyword evidence="9" id="KW-1185">Reference proteome</keyword>
<keyword evidence="5" id="KW-0460">Magnesium</keyword>
<dbReference type="EMBL" id="FWXV01000001">
    <property type="protein sequence ID" value="SMC70489.1"/>
    <property type="molecule type" value="Genomic_DNA"/>
</dbReference>
<evidence type="ECO:0000259" key="7">
    <source>
        <dbReference type="PROSITE" id="PS51462"/>
    </source>
</evidence>
<dbReference type="PANTHER" id="PTHR42904">
    <property type="entry name" value="NUDIX HYDROLASE, NUDC SUBFAMILY"/>
    <property type="match status" value="1"/>
</dbReference>
<organism evidence="8 9">
    <name type="scientific">Kibdelosporangium aridum</name>
    <dbReference type="NCBI Taxonomy" id="2030"/>
    <lineage>
        <taxon>Bacteria</taxon>
        <taxon>Bacillati</taxon>
        <taxon>Actinomycetota</taxon>
        <taxon>Actinomycetes</taxon>
        <taxon>Pseudonocardiales</taxon>
        <taxon>Pseudonocardiaceae</taxon>
        <taxon>Kibdelosporangium</taxon>
    </lineage>
</organism>
<dbReference type="Pfam" id="PF09296">
    <property type="entry name" value="NUDIX-like"/>
    <property type="match status" value="1"/>
</dbReference>
<dbReference type="GO" id="GO:0035529">
    <property type="term" value="F:NADH pyrophosphatase activity"/>
    <property type="evidence" value="ECO:0007669"/>
    <property type="project" value="TreeGrafter"/>
</dbReference>
<reference evidence="8 9" key="1">
    <citation type="submission" date="2017-04" db="EMBL/GenBank/DDBJ databases">
        <authorList>
            <person name="Afonso C.L."/>
            <person name="Miller P.J."/>
            <person name="Scott M.A."/>
            <person name="Spackman E."/>
            <person name="Goraichik I."/>
            <person name="Dimitrov K.M."/>
            <person name="Suarez D.L."/>
            <person name="Swayne D.E."/>
        </authorList>
    </citation>
    <scope>NUCLEOTIDE SEQUENCE [LARGE SCALE GENOMIC DNA]</scope>
    <source>
        <strain evidence="8 9">DSM 43828</strain>
    </source>
</reference>
<dbReference type="GO" id="GO:0005829">
    <property type="term" value="C:cytosol"/>
    <property type="evidence" value="ECO:0007669"/>
    <property type="project" value="TreeGrafter"/>
</dbReference>
<dbReference type="PROSITE" id="PS51462">
    <property type="entry name" value="NUDIX"/>
    <property type="match status" value="1"/>
</dbReference>
<dbReference type="EC" id="3.6.1.22" evidence="2"/>
<keyword evidence="3" id="KW-0479">Metal-binding</keyword>
<gene>
    <name evidence="8" type="ORF">SAMN05661093_01564</name>
</gene>
<dbReference type="InterPro" id="IPR000086">
    <property type="entry name" value="NUDIX_hydrolase_dom"/>
</dbReference>
<dbReference type="Pfam" id="PF00293">
    <property type="entry name" value="NUDIX"/>
    <property type="match status" value="1"/>
</dbReference>
<sequence length="267" mass="29550">MLAYNGLTLDRAPSRRADPDWIAAQRAHPTTRVIGFWQDKLLPDAHPQPDADAVFLGLDGDTAVFATDLPSPTGQPHDLRALVSTLDPAEAATLAYARGILHWQRNQRFCGACGGATDPRDGGHHRQCRNCGKLLFPRIEPAIIVLVTWQDHCLLARHRGANGYSTLAGFVEVGENLETAVHREVREEAGVRLADVRYQASQAWPFPAGLMIGYRAHAASPDINVDHTELDDARWFTATEVRALRDAEHHSDSIERFLVDGWLTEQS</sequence>
<dbReference type="InterPro" id="IPR015375">
    <property type="entry name" value="NADH_PPase-like_N"/>
</dbReference>
<dbReference type="SUPFAM" id="SSF55811">
    <property type="entry name" value="Nudix"/>
    <property type="match status" value="1"/>
</dbReference>
<dbReference type="CDD" id="cd03429">
    <property type="entry name" value="NUDIX_NADH_pyrophosphatase_Nudt13"/>
    <property type="match status" value="1"/>
</dbReference>
<dbReference type="InterPro" id="IPR020084">
    <property type="entry name" value="NUDIX_hydrolase_CS"/>
</dbReference>
<dbReference type="PANTHER" id="PTHR42904:SF8">
    <property type="entry name" value="NAD(+) DIPHOSPHATASE"/>
    <property type="match status" value="1"/>
</dbReference>
<dbReference type="InterPro" id="IPR015797">
    <property type="entry name" value="NUDIX_hydrolase-like_dom_sf"/>
</dbReference>
<dbReference type="Gene3D" id="3.90.79.20">
    <property type="match status" value="1"/>
</dbReference>
<name>A0A1W2BC57_KIBAR</name>
<dbReference type="GO" id="GO:0046872">
    <property type="term" value="F:metal ion binding"/>
    <property type="evidence" value="ECO:0007669"/>
    <property type="project" value="UniProtKB-KW"/>
</dbReference>
<dbReference type="InterPro" id="IPR050241">
    <property type="entry name" value="NAD-cap_RNA_hydrolase_NudC"/>
</dbReference>
<evidence type="ECO:0000313" key="9">
    <source>
        <dbReference type="Proteomes" id="UP000192674"/>
    </source>
</evidence>
<dbReference type="InterPro" id="IPR049734">
    <property type="entry name" value="NudC-like_C"/>
</dbReference>
<protein>
    <recommendedName>
        <fullName evidence="2">NAD(+) diphosphatase</fullName>
        <ecNumber evidence="2">3.6.1.22</ecNumber>
    </recommendedName>
</protein>
<evidence type="ECO:0000256" key="4">
    <source>
        <dbReference type="ARBA" id="ARBA00022801"/>
    </source>
</evidence>
<dbReference type="Pfam" id="PF09297">
    <property type="entry name" value="Zn_ribbon_NUD"/>
    <property type="match status" value="1"/>
</dbReference>
<evidence type="ECO:0000256" key="6">
    <source>
        <dbReference type="ARBA" id="ARBA00023027"/>
    </source>
</evidence>
<keyword evidence="4" id="KW-0378">Hydrolase</keyword>
<evidence type="ECO:0000313" key="8">
    <source>
        <dbReference type="EMBL" id="SMC70489.1"/>
    </source>
</evidence>
<evidence type="ECO:0000256" key="5">
    <source>
        <dbReference type="ARBA" id="ARBA00022842"/>
    </source>
</evidence>
<dbReference type="Proteomes" id="UP000192674">
    <property type="component" value="Unassembled WGS sequence"/>
</dbReference>
<dbReference type="RefSeq" id="WP_084425238.1">
    <property type="nucleotide sequence ID" value="NZ_FWXV01000001.1"/>
</dbReference>
<evidence type="ECO:0000256" key="3">
    <source>
        <dbReference type="ARBA" id="ARBA00022723"/>
    </source>
</evidence>
<evidence type="ECO:0000256" key="2">
    <source>
        <dbReference type="ARBA" id="ARBA00012381"/>
    </source>
</evidence>
<comment type="cofactor">
    <cofactor evidence="1">
        <name>Mg(2+)</name>
        <dbReference type="ChEBI" id="CHEBI:18420"/>
    </cofactor>
</comment>
<dbReference type="NCBIfam" id="NF001299">
    <property type="entry name" value="PRK00241.1"/>
    <property type="match status" value="1"/>
</dbReference>
<feature type="domain" description="Nudix hydrolase" evidence="7">
    <location>
        <begin position="137"/>
        <end position="259"/>
    </location>
</feature>
<dbReference type="AlphaFoldDB" id="A0A1W2BC57"/>
<dbReference type="InterPro" id="IPR015376">
    <property type="entry name" value="Znr_NADH_PPase"/>
</dbReference>